<evidence type="ECO:0000313" key="6">
    <source>
        <dbReference type="Proteomes" id="UP001595851"/>
    </source>
</evidence>
<evidence type="ECO:0000256" key="2">
    <source>
        <dbReference type="ARBA" id="ARBA00022448"/>
    </source>
</evidence>
<dbReference type="Pfam" id="PF00496">
    <property type="entry name" value="SBP_bac_5"/>
    <property type="match status" value="1"/>
</dbReference>
<protein>
    <submittedName>
        <fullName evidence="5">ABC transporter substrate-binding protein</fullName>
    </submittedName>
</protein>
<dbReference type="EMBL" id="JBHSBI010000015">
    <property type="protein sequence ID" value="MFC4011111.1"/>
    <property type="molecule type" value="Genomic_DNA"/>
</dbReference>
<dbReference type="Gene3D" id="3.40.190.10">
    <property type="entry name" value="Periplasmic binding protein-like II"/>
    <property type="match status" value="1"/>
</dbReference>
<feature type="domain" description="Solute-binding protein family 5" evidence="4">
    <location>
        <begin position="76"/>
        <end position="256"/>
    </location>
</feature>
<dbReference type="RefSeq" id="WP_379531070.1">
    <property type="nucleotide sequence ID" value="NZ_JBHSBI010000015.1"/>
</dbReference>
<evidence type="ECO:0000313" key="5">
    <source>
        <dbReference type="EMBL" id="MFC4011111.1"/>
    </source>
</evidence>
<accession>A0ABV8GEI0</accession>
<organism evidence="5 6">
    <name type="scientific">Nonomuraea purpurea</name>
    <dbReference type="NCBI Taxonomy" id="1849276"/>
    <lineage>
        <taxon>Bacteria</taxon>
        <taxon>Bacillati</taxon>
        <taxon>Actinomycetota</taxon>
        <taxon>Actinomycetes</taxon>
        <taxon>Streptosporangiales</taxon>
        <taxon>Streptosporangiaceae</taxon>
        <taxon>Nonomuraea</taxon>
    </lineage>
</organism>
<dbReference type="PANTHER" id="PTHR30290">
    <property type="entry name" value="PERIPLASMIC BINDING COMPONENT OF ABC TRANSPORTER"/>
    <property type="match status" value="1"/>
</dbReference>
<dbReference type="SUPFAM" id="SSF53850">
    <property type="entry name" value="Periplasmic binding protein-like II"/>
    <property type="match status" value="1"/>
</dbReference>
<comment type="similarity">
    <text evidence="1">Belongs to the bacterial solute-binding protein 5 family.</text>
</comment>
<evidence type="ECO:0000259" key="4">
    <source>
        <dbReference type="Pfam" id="PF00496"/>
    </source>
</evidence>
<keyword evidence="3" id="KW-0732">Signal</keyword>
<evidence type="ECO:0000256" key="1">
    <source>
        <dbReference type="ARBA" id="ARBA00005695"/>
    </source>
</evidence>
<reference evidence="6" key="1">
    <citation type="journal article" date="2019" name="Int. J. Syst. Evol. Microbiol.">
        <title>The Global Catalogue of Microorganisms (GCM) 10K type strain sequencing project: providing services to taxonomists for standard genome sequencing and annotation.</title>
        <authorList>
            <consortium name="The Broad Institute Genomics Platform"/>
            <consortium name="The Broad Institute Genome Sequencing Center for Infectious Disease"/>
            <person name="Wu L."/>
            <person name="Ma J."/>
        </authorList>
    </citation>
    <scope>NUCLEOTIDE SEQUENCE [LARGE SCALE GENOMIC DNA]</scope>
    <source>
        <strain evidence="6">TBRC 1276</strain>
    </source>
</reference>
<evidence type="ECO:0000256" key="3">
    <source>
        <dbReference type="ARBA" id="ARBA00022729"/>
    </source>
</evidence>
<dbReference type="PROSITE" id="PS51257">
    <property type="entry name" value="PROKAR_LIPOPROTEIN"/>
    <property type="match status" value="1"/>
</dbReference>
<gene>
    <name evidence="5" type="ORF">ACFOY2_28060</name>
</gene>
<dbReference type="Proteomes" id="UP001595851">
    <property type="component" value="Unassembled WGS sequence"/>
</dbReference>
<keyword evidence="2" id="KW-0813">Transport</keyword>
<comment type="caution">
    <text evidence="5">The sequence shown here is derived from an EMBL/GenBank/DDBJ whole genome shotgun (WGS) entry which is preliminary data.</text>
</comment>
<dbReference type="InterPro" id="IPR039424">
    <property type="entry name" value="SBP_5"/>
</dbReference>
<name>A0ABV8GEI0_9ACTN</name>
<dbReference type="PANTHER" id="PTHR30290:SF9">
    <property type="entry name" value="OLIGOPEPTIDE-BINDING PROTEIN APPA"/>
    <property type="match status" value="1"/>
</dbReference>
<dbReference type="InterPro" id="IPR000914">
    <property type="entry name" value="SBP_5_dom"/>
</dbReference>
<proteinExistence type="inferred from homology"/>
<keyword evidence="6" id="KW-1185">Reference proteome</keyword>
<sequence length="311" mass="32847">MRLRSPIGGLLAVLALTGLTACSSDDTSSGGRSEVRLAFEGLPESWAPHSGSVEAWMRAPYEALLRLPTDPASTDFQPELATKWTVEDKSITLTLREGVKFHDGSAFDAEAVKLNLQDTIENGGPLSGNLASVKDIEVVNDHTAKINLKNSDPGLLRVLGTSAAYMGSPTAMKGGSINKAPVGTGPWAYDADNSVEGGEQVFAAFSGYWGGKADGRPESLRIQGIDDPQARTNALLAGEVDAADIDPGLVQQAKNAGLASARLCRRRSAVNDRITDSARATDWTKCGPYSPRPFATGSANTRRLPLPPLCV</sequence>